<organism evidence="2 3">
    <name type="scientific">Riemerella anatipestifer</name>
    <name type="common">Moraxella anatipestifer</name>
    <dbReference type="NCBI Taxonomy" id="34085"/>
    <lineage>
        <taxon>Bacteria</taxon>
        <taxon>Pseudomonadati</taxon>
        <taxon>Bacteroidota</taxon>
        <taxon>Flavobacteriia</taxon>
        <taxon>Flavobacteriales</taxon>
        <taxon>Weeksellaceae</taxon>
        <taxon>Riemerella</taxon>
    </lineage>
</organism>
<accession>A0A1S7DQG1</accession>
<dbReference type="Proteomes" id="UP000189883">
    <property type="component" value="Chromosome"/>
</dbReference>
<evidence type="ECO:0000313" key="2">
    <source>
        <dbReference type="EMBL" id="AQY21353.1"/>
    </source>
</evidence>
<gene>
    <name evidence="2" type="ORF">AB406_0394</name>
</gene>
<dbReference type="Pfam" id="PF24043">
    <property type="entry name" value="DUF7352"/>
    <property type="match status" value="1"/>
</dbReference>
<reference evidence="2 3" key="1">
    <citation type="submission" date="2015-06" db="EMBL/GenBank/DDBJ databases">
        <title>R. anatipestifer strain HXb2 is the most virulent strain so far, and the genome sequence would help us uncover the pathogenesis.</title>
        <authorList>
            <person name="Hu Q."/>
            <person name="Qi J."/>
            <person name="Bo H."/>
            <person name="Liu G."/>
            <person name="Tao M."/>
            <person name="Ding Y."/>
            <person name="Xue Y."/>
        </authorList>
    </citation>
    <scope>NUCLEOTIDE SEQUENCE [LARGE SCALE GENOMIC DNA]</scope>
    <source>
        <strain evidence="2 3">HXb2</strain>
    </source>
</reference>
<protein>
    <recommendedName>
        <fullName evidence="1">DUF7352 domain-containing protein</fullName>
    </recommendedName>
</protein>
<dbReference type="InterPro" id="IPR055776">
    <property type="entry name" value="DUF7352"/>
</dbReference>
<evidence type="ECO:0000313" key="3">
    <source>
        <dbReference type="Proteomes" id="UP000189883"/>
    </source>
</evidence>
<dbReference type="AlphaFoldDB" id="A0A1S7DQG1"/>
<dbReference type="EMBL" id="CP011859">
    <property type="protein sequence ID" value="AQY21353.1"/>
    <property type="molecule type" value="Genomic_DNA"/>
</dbReference>
<sequence length="90" mass="10259">MKKVIYKYPLQVEDEQIISMPKGAEILSVQEQHGKPCLWALVNPGAEKEEVKIVMVGTGHIFNTKNLKYIGTCQLISRLFVGHFFIQENL</sequence>
<dbReference type="RefSeq" id="WP_079206581.1">
    <property type="nucleotide sequence ID" value="NZ_CP011859.1"/>
</dbReference>
<evidence type="ECO:0000259" key="1">
    <source>
        <dbReference type="Pfam" id="PF24043"/>
    </source>
</evidence>
<feature type="domain" description="DUF7352" evidence="1">
    <location>
        <begin position="1"/>
        <end position="87"/>
    </location>
</feature>
<proteinExistence type="predicted"/>
<name>A0A1S7DQG1_RIEAN</name>